<reference evidence="1" key="1">
    <citation type="submission" date="2022-11" db="EMBL/GenBank/DDBJ databases">
        <title>Minimal conservation of predation-associated metabolite biosynthetic gene clusters underscores biosynthetic potential of Myxococcota including descriptions for ten novel species: Archangium lansinium sp. nov., Myxococcus landrumus sp. nov., Nannocystis bai.</title>
        <authorList>
            <person name="Ahearne A."/>
            <person name="Stevens C."/>
            <person name="Dowd S."/>
        </authorList>
    </citation>
    <scope>NUCLEOTIDE SEQUENCE</scope>
    <source>
        <strain evidence="1">Fl3</strain>
    </source>
</reference>
<dbReference type="RefSeq" id="WP_269034262.1">
    <property type="nucleotide sequence ID" value="NZ_CP114040.1"/>
</dbReference>
<gene>
    <name evidence="1" type="ORF">O0S08_37450</name>
</gene>
<evidence type="ECO:0000313" key="2">
    <source>
        <dbReference type="Proteomes" id="UP001164459"/>
    </source>
</evidence>
<proteinExistence type="predicted"/>
<name>A0ABY7GY53_9BACT</name>
<protein>
    <submittedName>
        <fullName evidence="1">Uncharacterized protein</fullName>
    </submittedName>
</protein>
<organism evidence="1 2">
    <name type="scientific">Nannocystis punicea</name>
    <dbReference type="NCBI Taxonomy" id="2995304"/>
    <lineage>
        <taxon>Bacteria</taxon>
        <taxon>Pseudomonadati</taxon>
        <taxon>Myxococcota</taxon>
        <taxon>Polyangia</taxon>
        <taxon>Nannocystales</taxon>
        <taxon>Nannocystaceae</taxon>
        <taxon>Nannocystis</taxon>
    </lineage>
</organism>
<sequence length="169" mass="18852">MVLVKGESGEIPSLRFEPRSAGFEDFTGPLDIQGGCVPLYTKLRLTAEDLVLVLAGLAPLVKRLFRAPSSVDLRFQLSGDYLADLATLVDDGERLKKALLCARLSRYVGRIRLRNPTGDWRLDIVCDTTDIYRATPLGHMLLMIFCADEPHAEEFRDFCEVHGINAFVP</sequence>
<evidence type="ECO:0000313" key="1">
    <source>
        <dbReference type="EMBL" id="WAS91903.1"/>
    </source>
</evidence>
<dbReference type="EMBL" id="CP114040">
    <property type="protein sequence ID" value="WAS91903.1"/>
    <property type="molecule type" value="Genomic_DNA"/>
</dbReference>
<accession>A0ABY7GY53</accession>
<keyword evidence="2" id="KW-1185">Reference proteome</keyword>
<dbReference type="Proteomes" id="UP001164459">
    <property type="component" value="Chromosome"/>
</dbReference>